<name>A0A6P0UTD0_9FLAO</name>
<reference evidence="2 3" key="1">
    <citation type="submission" date="2020-01" db="EMBL/GenBank/DDBJ databases">
        <title>Leptobacterium flavescens.</title>
        <authorList>
            <person name="Wang G."/>
        </authorList>
    </citation>
    <scope>NUCLEOTIDE SEQUENCE [LARGE SCALE GENOMIC DNA]</scope>
    <source>
        <strain evidence="2 3">KCTC 22160</strain>
    </source>
</reference>
<dbReference type="Proteomes" id="UP000468581">
    <property type="component" value="Unassembled WGS sequence"/>
</dbReference>
<organism evidence="2 3">
    <name type="scientific">Leptobacterium flavescens</name>
    <dbReference type="NCBI Taxonomy" id="472055"/>
    <lineage>
        <taxon>Bacteria</taxon>
        <taxon>Pseudomonadati</taxon>
        <taxon>Bacteroidota</taxon>
        <taxon>Flavobacteriia</taxon>
        <taxon>Flavobacteriales</taxon>
        <taxon>Flavobacteriaceae</taxon>
        <taxon>Leptobacterium</taxon>
    </lineage>
</organism>
<dbReference type="InterPro" id="IPR054254">
    <property type="entry name" value="DUF6985"/>
</dbReference>
<evidence type="ECO:0000313" key="2">
    <source>
        <dbReference type="EMBL" id="NER15099.1"/>
    </source>
</evidence>
<evidence type="ECO:0000259" key="1">
    <source>
        <dbReference type="Pfam" id="PF22481"/>
    </source>
</evidence>
<gene>
    <name evidence="2" type="ORF">GWK08_16715</name>
</gene>
<protein>
    <recommendedName>
        <fullName evidence="1">DUF6985 domain-containing protein</fullName>
    </recommendedName>
</protein>
<proteinExistence type="predicted"/>
<dbReference type="EMBL" id="JAABOO010000004">
    <property type="protein sequence ID" value="NER15099.1"/>
    <property type="molecule type" value="Genomic_DNA"/>
</dbReference>
<comment type="caution">
    <text evidence="2">The sequence shown here is derived from an EMBL/GenBank/DDBJ whole genome shotgun (WGS) entry which is preliminary data.</text>
</comment>
<dbReference type="AlphaFoldDB" id="A0A6P0UTD0"/>
<evidence type="ECO:0000313" key="3">
    <source>
        <dbReference type="Proteomes" id="UP000468581"/>
    </source>
</evidence>
<sequence length="208" mass="24018">MSQEITEIQPNAIIGEDYDGWINLSAWRGFESRNGFYGSKDSEKESDGTIKTHIIGESADSVHVLSQAQFNAIDFLKKNSGLVRDSLLNGLLSDYPNAKEIYEDFMPEINSVEDYKSNLGVAFLHIMDSEKEGYAYIGFELGCSWDNEHGVGVMMHKDRVVKIGLAEESFNHWNCYHDNGTAEHEQMKWEKAYEQMQKPQKKWWEFWK</sequence>
<feature type="domain" description="DUF6985" evidence="1">
    <location>
        <begin position="48"/>
        <end position="167"/>
    </location>
</feature>
<accession>A0A6P0UTD0</accession>
<keyword evidence="3" id="KW-1185">Reference proteome</keyword>
<dbReference type="RefSeq" id="WP_163608397.1">
    <property type="nucleotide sequence ID" value="NZ_JAABOO010000004.1"/>
</dbReference>
<dbReference type="Pfam" id="PF22481">
    <property type="entry name" value="DUF6985"/>
    <property type="match status" value="1"/>
</dbReference>